<dbReference type="CDD" id="cd07110">
    <property type="entry name" value="ALDH_F10_BADH"/>
    <property type="match status" value="1"/>
</dbReference>
<reference evidence="8 9" key="1">
    <citation type="journal article" date="2023" name="Commun. Biol.">
        <title>Reorganization of the ancestral sex-determining regions during the evolution of trioecy in Pleodorina starrii.</title>
        <authorList>
            <person name="Takahashi K."/>
            <person name="Suzuki S."/>
            <person name="Kawai-Toyooka H."/>
            <person name="Yamamoto K."/>
            <person name="Hamaji T."/>
            <person name="Ootsuki R."/>
            <person name="Yamaguchi H."/>
            <person name="Kawachi M."/>
            <person name="Higashiyama T."/>
            <person name="Nozaki H."/>
        </authorList>
    </citation>
    <scope>NUCLEOTIDE SEQUENCE [LARGE SCALE GENOMIC DNA]</scope>
    <source>
        <strain evidence="8 9">NIES-4479</strain>
    </source>
</reference>
<sequence>MAECPVPQRQLYIGGAWVPPIKGQYMDVINPATERAFTKIPAATAEDVDAAVAAATAAFKSGHWSRTTGAYRAKFLRAIAQKLRDKKPVLAKAETMDCGKPIDEAEWDMDDVATCFDYYAGQAEALDGRNANAAPIDVGMSEFDVRVRREALGVVGLITPWNYPLLMAAWKVAPALAAGCCAVLKPSELASLTCLELAAIAGEVELPPGVLNVVTGTGPEAGAPLSSHPGLAKVAFTGSAATGRRVSLAAAANLRPASLELGGKSALIVFEDAEVDKAVEWAMFGAFWTNGQICSSTSRLLVHKDVAPAFLAHLKKRAESINVCDPLTPGCRLGPLVSEGQYHKVLSYIEAGKAEGATLLTGGGRPPSSALPPSGGYFVSPTVFSGVTPSMRIWKEEIFGPVLSVATFESEAEAVAMANDCEYGLAGAVISACPDRCRRVAEALECGIVWVNCSQPCFCFAPWGGIKNSGHGRELGEWGLENFLSVKQVTKYVSPDIWGWYNPPPSKL</sequence>
<evidence type="ECO:0000256" key="2">
    <source>
        <dbReference type="ARBA" id="ARBA00023002"/>
    </source>
</evidence>
<evidence type="ECO:0000256" key="3">
    <source>
        <dbReference type="ARBA" id="ARBA00023027"/>
    </source>
</evidence>
<dbReference type="EMBL" id="BRXU01000010">
    <property type="protein sequence ID" value="GLC54325.1"/>
    <property type="molecule type" value="Genomic_DNA"/>
</dbReference>
<evidence type="ECO:0000256" key="4">
    <source>
        <dbReference type="ARBA" id="ARBA00037921"/>
    </source>
</evidence>
<evidence type="ECO:0000313" key="8">
    <source>
        <dbReference type="EMBL" id="GLC54325.1"/>
    </source>
</evidence>
<dbReference type="GO" id="GO:0004029">
    <property type="term" value="F:aldehyde dehydrogenase (NAD+) activity"/>
    <property type="evidence" value="ECO:0007669"/>
    <property type="project" value="UniProtKB-ARBA"/>
</dbReference>
<protein>
    <submittedName>
        <fullName evidence="8">Aminoaldehyde dehydrogenase 2, peroxisomal</fullName>
    </submittedName>
</protein>
<dbReference type="SUPFAM" id="SSF53720">
    <property type="entry name" value="ALDH-like"/>
    <property type="match status" value="1"/>
</dbReference>
<dbReference type="Gene3D" id="3.40.605.10">
    <property type="entry name" value="Aldehyde Dehydrogenase, Chain A, domain 1"/>
    <property type="match status" value="1"/>
</dbReference>
<evidence type="ECO:0000256" key="5">
    <source>
        <dbReference type="PROSITE-ProRule" id="PRU10007"/>
    </source>
</evidence>
<name>A0A9W6BM73_9CHLO</name>
<keyword evidence="3" id="KW-0520">NAD</keyword>
<comment type="pathway">
    <text evidence="4">Amine and polyamine biosynthesis; betaine biosynthesis via choline pathway; betaine from betaine aldehyde: step 1/1.</text>
</comment>
<dbReference type="InterPro" id="IPR016161">
    <property type="entry name" value="Ald_DH/histidinol_DH"/>
</dbReference>
<keyword evidence="9" id="KW-1185">Reference proteome</keyword>
<dbReference type="PANTHER" id="PTHR43860:SF2">
    <property type="entry name" value="BETAINE ALDEHYDE DEHYDROGENASE-RELATED"/>
    <property type="match status" value="1"/>
</dbReference>
<organism evidence="8 9">
    <name type="scientific">Pleodorina starrii</name>
    <dbReference type="NCBI Taxonomy" id="330485"/>
    <lineage>
        <taxon>Eukaryota</taxon>
        <taxon>Viridiplantae</taxon>
        <taxon>Chlorophyta</taxon>
        <taxon>core chlorophytes</taxon>
        <taxon>Chlorophyceae</taxon>
        <taxon>CS clade</taxon>
        <taxon>Chlamydomonadales</taxon>
        <taxon>Volvocaceae</taxon>
        <taxon>Pleodorina</taxon>
    </lineage>
</organism>
<feature type="domain" description="Aldehyde dehydrogenase" evidence="7">
    <location>
        <begin position="17"/>
        <end position="489"/>
    </location>
</feature>
<dbReference type="InterPro" id="IPR015590">
    <property type="entry name" value="Aldehyde_DH_dom"/>
</dbReference>
<dbReference type="InterPro" id="IPR016163">
    <property type="entry name" value="Ald_DH_C"/>
</dbReference>
<keyword evidence="2 6" id="KW-0560">Oxidoreductase</keyword>
<dbReference type="PANTHER" id="PTHR43860">
    <property type="entry name" value="BETAINE ALDEHYDE DEHYDROGENASE"/>
    <property type="match status" value="1"/>
</dbReference>
<proteinExistence type="inferred from homology"/>
<dbReference type="FunFam" id="3.40.309.10:FF:000012">
    <property type="entry name" value="Betaine aldehyde dehydrogenase"/>
    <property type="match status" value="1"/>
</dbReference>
<dbReference type="Pfam" id="PF00171">
    <property type="entry name" value="Aldedh"/>
    <property type="match status" value="1"/>
</dbReference>
<comment type="caution">
    <text evidence="8">The sequence shown here is derived from an EMBL/GenBank/DDBJ whole genome shotgun (WGS) entry which is preliminary data.</text>
</comment>
<feature type="active site" evidence="5">
    <location>
        <position position="260"/>
    </location>
</feature>
<dbReference type="FunFam" id="3.40.605.10:FF:000007">
    <property type="entry name" value="NAD/NADP-dependent betaine aldehyde dehydrogenase"/>
    <property type="match status" value="1"/>
</dbReference>
<accession>A0A9W6BM73</accession>
<dbReference type="InterPro" id="IPR029510">
    <property type="entry name" value="Ald_DH_CS_GLU"/>
</dbReference>
<dbReference type="InterPro" id="IPR016162">
    <property type="entry name" value="Ald_DH_N"/>
</dbReference>
<dbReference type="OrthoDB" id="310895at2759"/>
<evidence type="ECO:0000256" key="6">
    <source>
        <dbReference type="RuleBase" id="RU003345"/>
    </source>
</evidence>
<evidence type="ECO:0000313" key="9">
    <source>
        <dbReference type="Proteomes" id="UP001165080"/>
    </source>
</evidence>
<evidence type="ECO:0000259" key="7">
    <source>
        <dbReference type="Pfam" id="PF00171"/>
    </source>
</evidence>
<dbReference type="Proteomes" id="UP001165080">
    <property type="component" value="Unassembled WGS sequence"/>
</dbReference>
<evidence type="ECO:0000256" key="1">
    <source>
        <dbReference type="ARBA" id="ARBA00009986"/>
    </source>
</evidence>
<gene>
    <name evidence="8" type="primary">PLEST005166</name>
    <name evidence="8" type="ORF">PLESTB_000851500</name>
</gene>
<dbReference type="AlphaFoldDB" id="A0A9W6BM73"/>
<dbReference type="Gene3D" id="3.40.309.10">
    <property type="entry name" value="Aldehyde Dehydrogenase, Chain A, domain 2"/>
    <property type="match status" value="1"/>
</dbReference>
<comment type="similarity">
    <text evidence="1 6">Belongs to the aldehyde dehydrogenase family.</text>
</comment>
<dbReference type="PROSITE" id="PS00687">
    <property type="entry name" value="ALDEHYDE_DEHYDR_GLU"/>
    <property type="match status" value="1"/>
</dbReference>